<proteinExistence type="predicted"/>
<protein>
    <submittedName>
        <fullName evidence="1">Uncharacterized protein</fullName>
    </submittedName>
</protein>
<keyword evidence="2" id="KW-1185">Reference proteome</keyword>
<sequence length="40" mass="4767">MYFLSQNYPSSHRRIHFYNMLHNYMVFSGLLLGDNVNLSS</sequence>
<organism evidence="1 2">
    <name type="scientific">Pseudoalteromonas aliena SW19</name>
    <dbReference type="NCBI Taxonomy" id="1314866"/>
    <lineage>
        <taxon>Bacteria</taxon>
        <taxon>Pseudomonadati</taxon>
        <taxon>Pseudomonadota</taxon>
        <taxon>Gammaproteobacteria</taxon>
        <taxon>Alteromonadales</taxon>
        <taxon>Pseudoalteromonadaceae</taxon>
        <taxon>Pseudoalteromonas</taxon>
    </lineage>
</organism>
<gene>
    <name evidence="1" type="ORF">PALI_b0580</name>
</gene>
<comment type="caution">
    <text evidence="1">The sequence shown here is derived from an EMBL/GenBank/DDBJ whole genome shotgun (WGS) entry which is preliminary data.</text>
</comment>
<evidence type="ECO:0000313" key="1">
    <source>
        <dbReference type="EMBL" id="MBE0361583.1"/>
    </source>
</evidence>
<name>A0ABR9E5F9_9GAMM</name>
<reference evidence="1 2" key="1">
    <citation type="submission" date="2015-06" db="EMBL/GenBank/DDBJ databases">
        <title>Genome sequence of Pseudoalteromonas aliena.</title>
        <authorList>
            <person name="Xie B.-B."/>
            <person name="Rong J.-C."/>
            <person name="Qin Q.-L."/>
            <person name="Zhang Y.-Z."/>
        </authorList>
    </citation>
    <scope>NUCLEOTIDE SEQUENCE [LARGE SCALE GENOMIC DNA]</scope>
    <source>
        <strain evidence="1 2">SW19</strain>
    </source>
</reference>
<dbReference type="EMBL" id="AQGU01000029">
    <property type="protein sequence ID" value="MBE0361583.1"/>
    <property type="molecule type" value="Genomic_DNA"/>
</dbReference>
<accession>A0ABR9E5F9</accession>
<dbReference type="Proteomes" id="UP000648482">
    <property type="component" value="Unassembled WGS sequence"/>
</dbReference>
<evidence type="ECO:0000313" key="2">
    <source>
        <dbReference type="Proteomes" id="UP000648482"/>
    </source>
</evidence>